<dbReference type="Proteomes" id="UP001301958">
    <property type="component" value="Unassembled WGS sequence"/>
</dbReference>
<dbReference type="EMBL" id="MU865451">
    <property type="protein sequence ID" value="KAK4222860.1"/>
    <property type="molecule type" value="Genomic_DNA"/>
</dbReference>
<evidence type="ECO:0000313" key="2">
    <source>
        <dbReference type="Proteomes" id="UP001301958"/>
    </source>
</evidence>
<sequence>MAQAAIQTNSFNDTLADEKISQWQNLFGYTRAEAIHQIEGKRRDLGGRVTISDALWDTISFQKTAEGYNKASYEHSCWLAQTTTTPNPSHRGASIPMGYLFNLDGPLSDHSSLNRALGGPEINHLNTFTGQDDSGQLTTFCRVDTSARDKIFAYLDTISDCSYNPVCIRDQGKTEKSLSSNSIHPTLGLEPTLPQHPLIDSRRPDNKAVKIWAFVVKNQEWEDALRRYETELYKVVRCEMWLDMDMWGNEVYEIGVKGLTFRFVGEVDD</sequence>
<evidence type="ECO:0000313" key="1">
    <source>
        <dbReference type="EMBL" id="KAK4222860.1"/>
    </source>
</evidence>
<proteinExistence type="predicted"/>
<dbReference type="AlphaFoldDB" id="A0AAN6YRY9"/>
<gene>
    <name evidence="1" type="ORF">QBC38DRAFT_518243</name>
</gene>
<comment type="caution">
    <text evidence="1">The sequence shown here is derived from an EMBL/GenBank/DDBJ whole genome shotgun (WGS) entry which is preliminary data.</text>
</comment>
<accession>A0AAN6YRY9</accession>
<reference evidence="1" key="2">
    <citation type="submission" date="2023-05" db="EMBL/GenBank/DDBJ databases">
        <authorList>
            <consortium name="Lawrence Berkeley National Laboratory"/>
            <person name="Steindorff A."/>
            <person name="Hensen N."/>
            <person name="Bonometti L."/>
            <person name="Westerberg I."/>
            <person name="Brannstrom I.O."/>
            <person name="Guillou S."/>
            <person name="Cros-Aarteil S."/>
            <person name="Calhoun S."/>
            <person name="Haridas S."/>
            <person name="Kuo A."/>
            <person name="Mondo S."/>
            <person name="Pangilinan J."/>
            <person name="Riley R."/>
            <person name="Labutti K."/>
            <person name="Andreopoulos B."/>
            <person name="Lipzen A."/>
            <person name="Chen C."/>
            <person name="Yanf M."/>
            <person name="Daum C."/>
            <person name="Ng V."/>
            <person name="Clum A."/>
            <person name="Ohm R."/>
            <person name="Martin F."/>
            <person name="Silar P."/>
            <person name="Natvig D."/>
            <person name="Lalanne C."/>
            <person name="Gautier V."/>
            <person name="Ament-Velasquez S.L."/>
            <person name="Kruys A."/>
            <person name="Hutchinson M.I."/>
            <person name="Powell A.J."/>
            <person name="Barry K."/>
            <person name="Miller A.N."/>
            <person name="Grigoriev I.V."/>
            <person name="Debuchy R."/>
            <person name="Gladieux P."/>
            <person name="Thoren M.H."/>
            <person name="Johannesson H."/>
        </authorList>
    </citation>
    <scope>NUCLEOTIDE SEQUENCE</scope>
    <source>
        <strain evidence="1">CBS 990.96</strain>
    </source>
</reference>
<name>A0AAN6YRY9_9PEZI</name>
<reference evidence="1" key="1">
    <citation type="journal article" date="2023" name="Mol. Phylogenet. Evol.">
        <title>Genome-scale phylogeny and comparative genomics of the fungal order Sordariales.</title>
        <authorList>
            <person name="Hensen N."/>
            <person name="Bonometti L."/>
            <person name="Westerberg I."/>
            <person name="Brannstrom I.O."/>
            <person name="Guillou S."/>
            <person name="Cros-Aarteil S."/>
            <person name="Calhoun S."/>
            <person name="Haridas S."/>
            <person name="Kuo A."/>
            <person name="Mondo S."/>
            <person name="Pangilinan J."/>
            <person name="Riley R."/>
            <person name="LaButti K."/>
            <person name="Andreopoulos B."/>
            <person name="Lipzen A."/>
            <person name="Chen C."/>
            <person name="Yan M."/>
            <person name="Daum C."/>
            <person name="Ng V."/>
            <person name="Clum A."/>
            <person name="Steindorff A."/>
            <person name="Ohm R.A."/>
            <person name="Martin F."/>
            <person name="Silar P."/>
            <person name="Natvig D.O."/>
            <person name="Lalanne C."/>
            <person name="Gautier V."/>
            <person name="Ament-Velasquez S.L."/>
            <person name="Kruys A."/>
            <person name="Hutchinson M.I."/>
            <person name="Powell A.J."/>
            <person name="Barry K."/>
            <person name="Miller A.N."/>
            <person name="Grigoriev I.V."/>
            <person name="Debuchy R."/>
            <person name="Gladieux P."/>
            <person name="Hiltunen Thoren M."/>
            <person name="Johannesson H."/>
        </authorList>
    </citation>
    <scope>NUCLEOTIDE SEQUENCE</scope>
    <source>
        <strain evidence="1">CBS 990.96</strain>
    </source>
</reference>
<organism evidence="1 2">
    <name type="scientific">Podospora fimiseda</name>
    <dbReference type="NCBI Taxonomy" id="252190"/>
    <lineage>
        <taxon>Eukaryota</taxon>
        <taxon>Fungi</taxon>
        <taxon>Dikarya</taxon>
        <taxon>Ascomycota</taxon>
        <taxon>Pezizomycotina</taxon>
        <taxon>Sordariomycetes</taxon>
        <taxon>Sordariomycetidae</taxon>
        <taxon>Sordariales</taxon>
        <taxon>Podosporaceae</taxon>
        <taxon>Podospora</taxon>
    </lineage>
</organism>
<keyword evidence="2" id="KW-1185">Reference proteome</keyword>
<protein>
    <submittedName>
        <fullName evidence="1">Uncharacterized protein</fullName>
    </submittedName>
</protein>